<accession>A0A375AEH3</accession>
<dbReference type="KEGG" id="daq:DAQ1742_03694"/>
<name>A0A375AEH3_9GAMM</name>
<dbReference type="NCBIfam" id="TIGR01635">
    <property type="entry name" value="tail_comp_S"/>
    <property type="match status" value="1"/>
</dbReference>
<dbReference type="EMBL" id="LT615367">
    <property type="protein sequence ID" value="SLM64488.1"/>
    <property type="molecule type" value="Genomic_DNA"/>
</dbReference>
<reference evidence="1 2" key="1">
    <citation type="submission" date="2016-09" db="EMBL/GenBank/DDBJ databases">
        <authorList>
            <person name="Reverchon S."/>
            <person name="Nasser W."/>
            <person name="Leonard S."/>
            <person name="Brochier C."/>
            <person name="Duprey A."/>
        </authorList>
    </citation>
    <scope>NUCLEOTIDE SEQUENCE [LARGE SCALE GENOMIC DNA]</scope>
    <source>
        <strain evidence="1 2">174/2</strain>
    </source>
</reference>
<dbReference type="Pfam" id="PF05069">
    <property type="entry name" value="Phage_tail_S"/>
    <property type="match status" value="1"/>
</dbReference>
<evidence type="ECO:0000313" key="2">
    <source>
        <dbReference type="Proteomes" id="UP000294820"/>
    </source>
</evidence>
<dbReference type="AlphaFoldDB" id="A0A375AEH3"/>
<organism evidence="1 2">
    <name type="scientific">Dickeya aquatica</name>
    <dbReference type="NCBI Taxonomy" id="1401087"/>
    <lineage>
        <taxon>Bacteria</taxon>
        <taxon>Pseudomonadati</taxon>
        <taxon>Pseudomonadota</taxon>
        <taxon>Gammaproteobacteria</taxon>
        <taxon>Enterobacterales</taxon>
        <taxon>Pectobacteriaceae</taxon>
        <taxon>Dickeya</taxon>
    </lineage>
</organism>
<gene>
    <name evidence="1" type="ORF">DAQ1742_03694</name>
</gene>
<dbReference type="Proteomes" id="UP000294820">
    <property type="component" value="Chromosome 1"/>
</dbReference>
<keyword evidence="2" id="KW-1185">Reference proteome</keyword>
<evidence type="ECO:0000313" key="1">
    <source>
        <dbReference type="EMBL" id="SLM64488.1"/>
    </source>
</evidence>
<proteinExistence type="predicted"/>
<protein>
    <submittedName>
        <fullName evidence="1">Mu-like bacteriophage G protein 2</fullName>
    </submittedName>
</protein>
<dbReference type="InterPro" id="IPR006522">
    <property type="entry name" value="Phage_virion_morphogenesis"/>
</dbReference>
<sequence>MSNSYEIKYNITDFEKGLGELIQRLEHREPLMRELAAAMHDAVEENFASQGRPAWAGWSPRYAQQRQGGKILQKSGRLATSINEYSDNDTATVGTNVAYARIHQEGGTINIPARSQQAYYRQHKDGSIGNRFVKKSRSNFAQWNTIGEYKIKMPARPFLHLTEPDVDGWKRRRKPICNVSLMHSAECVCISR</sequence>